<name>A0A031J4D9_9SPHN</name>
<sequence>MALSGFASGALVAAPMAAVLTWLTVTWQQHVDVRVERDTAVVRADRAAFDAGFKRDWQAMAGRRTEWEAEPASGSTGCDPKAAAELARLRQRASELEQRLAGSSANRAADAQELRALMKENDR</sequence>
<dbReference type="KEGG" id="nre:BES08_21500"/>
<dbReference type="EMBL" id="CP017076">
    <property type="protein sequence ID" value="AOR79413.1"/>
    <property type="molecule type" value="Genomic_DNA"/>
</dbReference>
<dbReference type="Proteomes" id="UP000094626">
    <property type="component" value="Plasmid pSA1"/>
</dbReference>
<evidence type="ECO:0000313" key="2">
    <source>
        <dbReference type="EMBL" id="AOR79413.1"/>
    </source>
</evidence>
<evidence type="ECO:0000313" key="4">
    <source>
        <dbReference type="Proteomes" id="UP000024329"/>
    </source>
</evidence>
<organism evidence="3 4">
    <name type="scientific">Novosphingobium resinovorum</name>
    <dbReference type="NCBI Taxonomy" id="158500"/>
    <lineage>
        <taxon>Bacteria</taxon>
        <taxon>Pseudomonadati</taxon>
        <taxon>Pseudomonadota</taxon>
        <taxon>Alphaproteobacteria</taxon>
        <taxon>Sphingomonadales</taxon>
        <taxon>Sphingomonadaceae</taxon>
        <taxon>Novosphingobium</taxon>
    </lineage>
</organism>
<evidence type="ECO:0000313" key="5">
    <source>
        <dbReference type="Proteomes" id="UP000094626"/>
    </source>
</evidence>
<keyword evidence="2" id="KW-0614">Plasmid</keyword>
<proteinExistence type="predicted"/>
<reference evidence="2" key="2">
    <citation type="submission" date="2016-08" db="EMBL/GenBank/DDBJ databases">
        <authorList>
            <person name="Seilhamer J.J."/>
        </authorList>
    </citation>
    <scope>NUCLEOTIDE SEQUENCE [LARGE SCALE GENOMIC DNA]</scope>
    <source>
        <strain evidence="2">SA1</strain>
        <plasmid evidence="2">pSA1</plasmid>
    </source>
</reference>
<feature type="compositionally biased region" description="Basic and acidic residues" evidence="1">
    <location>
        <begin position="110"/>
        <end position="123"/>
    </location>
</feature>
<evidence type="ECO:0000313" key="3">
    <source>
        <dbReference type="EMBL" id="EZP67595.1"/>
    </source>
</evidence>
<keyword evidence="5" id="KW-1185">Reference proteome</keyword>
<protein>
    <submittedName>
        <fullName evidence="3">Uncharacterized protein</fullName>
    </submittedName>
</protein>
<accession>A0A031J4D9</accession>
<reference evidence="5" key="3">
    <citation type="journal article" date="2017" name="J. Biotechnol.">
        <title>Complete genome sequence of Novosphingobium resinovorum SA1, a versatile xenobiotic-degrading bacterium capable of utilizing sulfanilic acid.</title>
        <authorList>
            <person name="Hegedus B."/>
            <person name="Kos P.B."/>
            <person name="Balint B."/>
            <person name="Maroti G."/>
            <person name="Gan H.M."/>
            <person name="Perei K."/>
            <person name="Rakhely G."/>
        </authorList>
    </citation>
    <scope>NUCLEOTIDE SEQUENCE [LARGE SCALE GENOMIC DNA]</scope>
    <source>
        <strain evidence="5">SA1</strain>
    </source>
</reference>
<dbReference type="RefSeq" id="WP_036531077.1">
    <property type="nucleotide sequence ID" value="NZ_CP017076.1"/>
</dbReference>
<reference evidence="3 4" key="1">
    <citation type="submission" date="2014-03" db="EMBL/GenBank/DDBJ databases">
        <title>Whole genome sequence of Novosphingobium resinovorum KF1.</title>
        <authorList>
            <person name="Gan H.M."/>
            <person name="Gan H.Y."/>
            <person name="Chew T.H."/>
            <person name="Savka M.A."/>
        </authorList>
    </citation>
    <scope>NUCLEOTIDE SEQUENCE [LARGE SCALE GENOMIC DNA]</scope>
    <source>
        <strain evidence="3 4">KF1</strain>
    </source>
</reference>
<feature type="region of interest" description="Disordered" evidence="1">
    <location>
        <begin position="99"/>
        <end position="123"/>
    </location>
</feature>
<dbReference type="PATRIC" id="fig|158500.4.peg.5788"/>
<geneLocation type="plasmid" evidence="2 5">
    <name>pSA1</name>
</geneLocation>
<gene>
    <name evidence="2" type="ORF">BES08_21500</name>
    <name evidence="3" type="ORF">BV97_05714</name>
</gene>
<dbReference type="Proteomes" id="UP000024329">
    <property type="component" value="Unassembled WGS sequence"/>
</dbReference>
<dbReference type="EMBL" id="JFYZ01000089">
    <property type="protein sequence ID" value="EZP67595.1"/>
    <property type="molecule type" value="Genomic_DNA"/>
</dbReference>
<evidence type="ECO:0000256" key="1">
    <source>
        <dbReference type="SAM" id="MobiDB-lite"/>
    </source>
</evidence>
<dbReference type="AlphaFoldDB" id="A0A031J4D9"/>